<feature type="domain" description="HD Cas3-type" evidence="4">
    <location>
        <begin position="33"/>
        <end position="185"/>
    </location>
</feature>
<keyword evidence="2 5" id="KW-0378">Hydrolase</keyword>
<keyword evidence="3" id="KW-0051">Antiviral defense</keyword>
<dbReference type="CDD" id="cd10013">
    <property type="entry name" value="Cas3''_I"/>
    <property type="match status" value="1"/>
</dbReference>
<dbReference type="Gene3D" id="1.10.3210.30">
    <property type="match status" value="1"/>
</dbReference>
<protein>
    <submittedName>
        <fullName evidence="5">Hydrolase</fullName>
    </submittedName>
</protein>
<dbReference type="InterPro" id="IPR038257">
    <property type="entry name" value="CRISPR-assoc_Cas3_HD_sf"/>
</dbReference>
<accession>A0A2Z2MCP5</accession>
<dbReference type="InterPro" id="IPR006483">
    <property type="entry name" value="CRISPR-assoc_Cas3_HD"/>
</dbReference>
<dbReference type="GO" id="GO:0016787">
    <property type="term" value="F:hydrolase activity"/>
    <property type="evidence" value="ECO:0007669"/>
    <property type="project" value="UniProtKB-KW"/>
</dbReference>
<dbReference type="GO" id="GO:0046872">
    <property type="term" value="F:metal ion binding"/>
    <property type="evidence" value="ECO:0007669"/>
    <property type="project" value="UniProtKB-KW"/>
</dbReference>
<proteinExistence type="predicted"/>
<dbReference type="GO" id="GO:0051607">
    <property type="term" value="P:defense response to virus"/>
    <property type="evidence" value="ECO:0007669"/>
    <property type="project" value="UniProtKB-KW"/>
</dbReference>
<dbReference type="GeneID" id="33325562"/>
<dbReference type="Pfam" id="PF01966">
    <property type="entry name" value="HD"/>
    <property type="match status" value="1"/>
</dbReference>
<keyword evidence="6" id="KW-1185">Reference proteome</keyword>
<dbReference type="PROSITE" id="PS51643">
    <property type="entry name" value="HD_CAS3"/>
    <property type="match status" value="1"/>
</dbReference>
<evidence type="ECO:0000259" key="4">
    <source>
        <dbReference type="PROSITE" id="PS51643"/>
    </source>
</evidence>
<dbReference type="AlphaFoldDB" id="A0A2Z2MCP5"/>
<dbReference type="OrthoDB" id="38882at2157"/>
<keyword evidence="1" id="KW-0479">Metal-binding</keyword>
<dbReference type="InterPro" id="IPR006674">
    <property type="entry name" value="HD_domain"/>
</dbReference>
<dbReference type="RefSeq" id="WP_088864275.1">
    <property type="nucleotide sequence ID" value="NZ_CP015101.1"/>
</dbReference>
<dbReference type="Proteomes" id="UP000250272">
    <property type="component" value="Chromosome"/>
</dbReference>
<name>A0A2Z2MCP5_9EURY</name>
<evidence type="ECO:0000313" key="6">
    <source>
        <dbReference type="Proteomes" id="UP000250272"/>
    </source>
</evidence>
<reference evidence="5 6" key="1">
    <citation type="submission" date="2016-04" db="EMBL/GenBank/DDBJ databases">
        <title>Complete genome sequence of Thermococcus barossii type strain SHCK-94.</title>
        <authorList>
            <person name="Oger P.M."/>
        </authorList>
    </citation>
    <scope>NUCLEOTIDE SEQUENCE [LARGE SCALE GENOMIC DNA]</scope>
    <source>
        <strain evidence="5 6">SHCK-94</strain>
    </source>
</reference>
<evidence type="ECO:0000256" key="2">
    <source>
        <dbReference type="ARBA" id="ARBA00022801"/>
    </source>
</evidence>
<dbReference type="EMBL" id="CP015101">
    <property type="protein sequence ID" value="ASJ04247.1"/>
    <property type="molecule type" value="Genomic_DNA"/>
</dbReference>
<evidence type="ECO:0000256" key="1">
    <source>
        <dbReference type="ARBA" id="ARBA00022723"/>
    </source>
</evidence>
<sequence>MSACAYFTNGECVETMEAHVKRGFEIIEGLYIDRGYERFLANLLNVDDGTAVELLRKAYALHDAGKCLGVFQNRKSSFGFHEFYSYLIVGKVFQKFGKAGEVASVAVLLHHHSWIRTKTPEKQANLRLSGKCRELLENLSREKLPEEVPWIEPTVAYSKAEEILRKNLRGVYALLLPIVVADNYAAAINRGGESSALGREIFDVLRVRGWEVARGVPGGV</sequence>
<organism evidence="5 6">
    <name type="scientific">Thermococcus barossii</name>
    <dbReference type="NCBI Taxonomy" id="54077"/>
    <lineage>
        <taxon>Archaea</taxon>
        <taxon>Methanobacteriati</taxon>
        <taxon>Methanobacteriota</taxon>
        <taxon>Thermococci</taxon>
        <taxon>Thermococcales</taxon>
        <taxon>Thermococcaceae</taxon>
        <taxon>Thermococcus</taxon>
    </lineage>
</organism>
<gene>
    <name evidence="5" type="ORF">A3L01_02290</name>
</gene>
<evidence type="ECO:0000256" key="3">
    <source>
        <dbReference type="ARBA" id="ARBA00023118"/>
    </source>
</evidence>
<evidence type="ECO:0000313" key="5">
    <source>
        <dbReference type="EMBL" id="ASJ04247.1"/>
    </source>
</evidence>
<dbReference type="KEGG" id="tbs:A3L01_02290"/>